<feature type="compositionally biased region" description="Polar residues" evidence="1">
    <location>
        <begin position="161"/>
        <end position="174"/>
    </location>
</feature>
<evidence type="ECO:0000256" key="1">
    <source>
        <dbReference type="SAM" id="MobiDB-lite"/>
    </source>
</evidence>
<gene>
    <name evidence="2" type="ORF">NLI96_g11787</name>
</gene>
<dbReference type="AlphaFoldDB" id="A0AAD5YD05"/>
<feature type="region of interest" description="Disordered" evidence="1">
    <location>
        <begin position="111"/>
        <end position="414"/>
    </location>
</feature>
<organism evidence="2 3">
    <name type="scientific">Meripilus lineatus</name>
    <dbReference type="NCBI Taxonomy" id="2056292"/>
    <lineage>
        <taxon>Eukaryota</taxon>
        <taxon>Fungi</taxon>
        <taxon>Dikarya</taxon>
        <taxon>Basidiomycota</taxon>
        <taxon>Agaricomycotina</taxon>
        <taxon>Agaricomycetes</taxon>
        <taxon>Polyporales</taxon>
        <taxon>Meripilaceae</taxon>
        <taxon>Meripilus</taxon>
    </lineage>
</organism>
<dbReference type="EMBL" id="JANAWD010000843">
    <property type="protein sequence ID" value="KAJ3475515.1"/>
    <property type="molecule type" value="Genomic_DNA"/>
</dbReference>
<comment type="caution">
    <text evidence="2">The sequence shown here is derived from an EMBL/GenBank/DDBJ whole genome shotgun (WGS) entry which is preliminary data.</text>
</comment>
<proteinExistence type="predicted"/>
<feature type="compositionally biased region" description="Polar residues" evidence="1">
    <location>
        <begin position="125"/>
        <end position="150"/>
    </location>
</feature>
<feature type="compositionally biased region" description="Basic and acidic residues" evidence="1">
    <location>
        <begin position="401"/>
        <end position="414"/>
    </location>
</feature>
<name>A0AAD5YD05_9APHY</name>
<feature type="compositionally biased region" description="Low complexity" evidence="1">
    <location>
        <begin position="388"/>
        <end position="400"/>
    </location>
</feature>
<feature type="compositionally biased region" description="Acidic residues" evidence="1">
    <location>
        <begin position="310"/>
        <end position="320"/>
    </location>
</feature>
<accession>A0AAD5YD05</accession>
<reference evidence="2" key="1">
    <citation type="submission" date="2022-07" db="EMBL/GenBank/DDBJ databases">
        <title>Genome Sequence of Physisporinus lineatus.</title>
        <authorList>
            <person name="Buettner E."/>
        </authorList>
    </citation>
    <scope>NUCLEOTIDE SEQUENCE</scope>
    <source>
        <strain evidence="2">VT162</strain>
    </source>
</reference>
<feature type="compositionally biased region" description="Basic and acidic residues" evidence="1">
    <location>
        <begin position="291"/>
        <end position="303"/>
    </location>
</feature>
<feature type="compositionally biased region" description="Polar residues" evidence="1">
    <location>
        <begin position="223"/>
        <end position="234"/>
    </location>
</feature>
<sequence length="414" mass="43965">MEILSAEFVKKGTARSLSLQNRSQRLLEYAERRTALSCSAASSVARRKRRLSSVSSLDEEETGIPSAPVEDEEFDLCASRTLVFGSCVGWTNVGYKYSPGALKNVLFPEDSSDEHLNKRRRVSPPDTNTMDVDEPAQSSTGANSSSPTETKPQRSVIVETVSETFLISPQTESGSSEEEKDNAGDGEAVSPRSGGRRYMIALLPRKQSNSARTSESEATSSSGDQQIQASSQPAEPSVPAPIPAKDDDPKTSDSTLPPTDSVMTKSSPTAATPSIPISKDTKLPALDVEMVDAKRNESLDDRPPTSASTEEGEIKEDEEQVPMSVSVGEGAVGGSSGTESKNKTKAEIETSVLPQRASPPREVVPLAQADVASSRVEKDRTPPPPVGGPSSSPTSSALGSVKDDKGKIKVKKED</sequence>
<keyword evidence="3" id="KW-1185">Reference proteome</keyword>
<feature type="compositionally biased region" description="Polar residues" evidence="1">
    <location>
        <begin position="252"/>
        <end position="272"/>
    </location>
</feature>
<protein>
    <submittedName>
        <fullName evidence="2">Uncharacterized protein</fullName>
    </submittedName>
</protein>
<evidence type="ECO:0000313" key="3">
    <source>
        <dbReference type="Proteomes" id="UP001212997"/>
    </source>
</evidence>
<feature type="compositionally biased region" description="Low complexity" evidence="1">
    <location>
        <begin position="208"/>
        <end position="222"/>
    </location>
</feature>
<dbReference type="Proteomes" id="UP001212997">
    <property type="component" value="Unassembled WGS sequence"/>
</dbReference>
<evidence type="ECO:0000313" key="2">
    <source>
        <dbReference type="EMBL" id="KAJ3475515.1"/>
    </source>
</evidence>